<sequence>MYLQKPKGLSKFHKTTARYLRSLTIQKIIHLFQVVQNQDVKEMKYLNANANLRRERRNRSIWISDLDDVETVAFRYKC</sequence>
<reference evidence="1 2" key="1">
    <citation type="journal article" date="2024" name="Ann. Entomol. Soc. Am.">
        <title>Genomic analyses of the southern and eastern yellowjacket wasps (Hymenoptera: Vespidae) reveal evolutionary signatures of social life.</title>
        <authorList>
            <person name="Catto M.A."/>
            <person name="Caine P.B."/>
            <person name="Orr S.E."/>
            <person name="Hunt B.G."/>
            <person name="Goodisman M.A.D."/>
        </authorList>
    </citation>
    <scope>NUCLEOTIDE SEQUENCE [LARGE SCALE GENOMIC DNA]</scope>
    <source>
        <strain evidence="1">232</strain>
        <tissue evidence="1">Head and thorax</tissue>
    </source>
</reference>
<keyword evidence="2" id="KW-1185">Reference proteome</keyword>
<organism evidence="1 2">
    <name type="scientific">Vespula maculifrons</name>
    <name type="common">Eastern yellow jacket</name>
    <name type="synonym">Wasp</name>
    <dbReference type="NCBI Taxonomy" id="7453"/>
    <lineage>
        <taxon>Eukaryota</taxon>
        <taxon>Metazoa</taxon>
        <taxon>Ecdysozoa</taxon>
        <taxon>Arthropoda</taxon>
        <taxon>Hexapoda</taxon>
        <taxon>Insecta</taxon>
        <taxon>Pterygota</taxon>
        <taxon>Neoptera</taxon>
        <taxon>Endopterygota</taxon>
        <taxon>Hymenoptera</taxon>
        <taxon>Apocrita</taxon>
        <taxon>Aculeata</taxon>
        <taxon>Vespoidea</taxon>
        <taxon>Vespidae</taxon>
        <taxon>Vespinae</taxon>
        <taxon>Vespula</taxon>
    </lineage>
</organism>
<comment type="caution">
    <text evidence="1">The sequence shown here is derived from an EMBL/GenBank/DDBJ whole genome shotgun (WGS) entry which is preliminary data.</text>
</comment>
<protein>
    <submittedName>
        <fullName evidence="1">Uncharacterized protein</fullName>
    </submittedName>
</protein>
<dbReference type="EMBL" id="JAYRBN010000050">
    <property type="protein sequence ID" value="KAL2744350.1"/>
    <property type="molecule type" value="Genomic_DNA"/>
</dbReference>
<evidence type="ECO:0000313" key="1">
    <source>
        <dbReference type="EMBL" id="KAL2744350.1"/>
    </source>
</evidence>
<name>A0ABD2CGZ6_VESMC</name>
<evidence type="ECO:0000313" key="2">
    <source>
        <dbReference type="Proteomes" id="UP001607303"/>
    </source>
</evidence>
<dbReference type="Proteomes" id="UP001607303">
    <property type="component" value="Unassembled WGS sequence"/>
</dbReference>
<gene>
    <name evidence="1" type="ORF">V1477_006892</name>
</gene>
<proteinExistence type="predicted"/>
<accession>A0ABD2CGZ6</accession>
<dbReference type="AlphaFoldDB" id="A0ABD2CGZ6"/>